<evidence type="ECO:0000313" key="3">
    <source>
        <dbReference type="Proteomes" id="UP001195483"/>
    </source>
</evidence>
<dbReference type="PANTHER" id="PTHR31901:SF9">
    <property type="entry name" value="GH3 DOMAIN-CONTAINING PROTEIN"/>
    <property type="match status" value="1"/>
</dbReference>
<sequence length="441" mass="51298">MGNILRLGNIKSVDQYLSKVKLTDYSFYELIRQEIILYRESDGLFPGKVDCITSTSGYTSGRSKIFLKSRLLNRKFQTYITLLLFFLQTTKGNKTLRRIQFVHVYPTFRYLQYKVIIQPISSLTEYVSQFFLLTPLKVGEITSEPEAFYIFLLFALAEDELGNMIFPNSSMALRYFKLLENRWEELLFDLENRNISENIQIADDVRITCIISLDERVRSRRIKKLRTEFQKGFHEIVPRIWPTCPSISCISTGAFKEQSLTCWIITKSVIIVTSPVMIVYFRLLFLLLSENCAEAADNRVTALLKELYLGSIPVLGFGHFAAESIYGLNMSMKDWNEEYICLTPINFYEFIPLEDIEQDQLKTYLAHQIDLKLSITDKMYEKSRRRGSVKPCRVWQVSPGTFDVVFDIILALNSEASPMQIKPQKVTRSPEILKYLMSKRI</sequence>
<evidence type="ECO:0000313" key="2">
    <source>
        <dbReference type="EMBL" id="KAK3594087.1"/>
    </source>
</evidence>
<dbReference type="Proteomes" id="UP001195483">
    <property type="component" value="Unassembled WGS sequence"/>
</dbReference>
<accession>A0AAE0SLI3</accession>
<reference evidence="2" key="1">
    <citation type="journal article" date="2021" name="Genome Biol. Evol.">
        <title>A High-Quality Reference Genome for a Parasitic Bivalve with Doubly Uniparental Inheritance (Bivalvia: Unionida).</title>
        <authorList>
            <person name="Smith C.H."/>
        </authorList>
    </citation>
    <scope>NUCLEOTIDE SEQUENCE</scope>
    <source>
        <strain evidence="2">CHS0354</strain>
    </source>
</reference>
<dbReference type="AlphaFoldDB" id="A0AAE0SLI3"/>
<dbReference type="EMBL" id="JAEAOA010002342">
    <property type="protein sequence ID" value="KAK3594087.1"/>
    <property type="molecule type" value="Genomic_DNA"/>
</dbReference>
<reference evidence="2" key="3">
    <citation type="submission" date="2023-05" db="EMBL/GenBank/DDBJ databases">
        <authorList>
            <person name="Smith C.H."/>
        </authorList>
    </citation>
    <scope>NUCLEOTIDE SEQUENCE</scope>
    <source>
        <strain evidence="2">CHS0354</strain>
        <tissue evidence="2">Mantle</tissue>
    </source>
</reference>
<dbReference type="GO" id="GO:0005737">
    <property type="term" value="C:cytoplasm"/>
    <property type="evidence" value="ECO:0007669"/>
    <property type="project" value="TreeGrafter"/>
</dbReference>
<name>A0AAE0SLI3_9BIVA</name>
<keyword evidence="3" id="KW-1185">Reference proteome</keyword>
<reference evidence="2" key="2">
    <citation type="journal article" date="2021" name="Genome Biol. Evol.">
        <title>Developing a high-quality reference genome for a parasitic bivalve with doubly uniparental inheritance (Bivalvia: Unionida).</title>
        <authorList>
            <person name="Smith C.H."/>
        </authorList>
    </citation>
    <scope>NUCLEOTIDE SEQUENCE</scope>
    <source>
        <strain evidence="2">CHS0354</strain>
        <tissue evidence="2">Mantle</tissue>
    </source>
</reference>
<organism evidence="2 3">
    <name type="scientific">Potamilus streckersoni</name>
    <dbReference type="NCBI Taxonomy" id="2493646"/>
    <lineage>
        <taxon>Eukaryota</taxon>
        <taxon>Metazoa</taxon>
        <taxon>Spiralia</taxon>
        <taxon>Lophotrochozoa</taxon>
        <taxon>Mollusca</taxon>
        <taxon>Bivalvia</taxon>
        <taxon>Autobranchia</taxon>
        <taxon>Heteroconchia</taxon>
        <taxon>Palaeoheterodonta</taxon>
        <taxon>Unionida</taxon>
        <taxon>Unionoidea</taxon>
        <taxon>Unionidae</taxon>
        <taxon>Ambleminae</taxon>
        <taxon>Lampsilini</taxon>
        <taxon>Potamilus</taxon>
    </lineage>
</organism>
<dbReference type="PANTHER" id="PTHR31901">
    <property type="entry name" value="GH3 DOMAIN-CONTAINING PROTEIN"/>
    <property type="match status" value="1"/>
</dbReference>
<evidence type="ECO:0000259" key="1">
    <source>
        <dbReference type="Pfam" id="PF23572"/>
    </source>
</evidence>
<protein>
    <recommendedName>
        <fullName evidence="1">GH3 C-terminal domain-containing protein</fullName>
    </recommendedName>
</protein>
<dbReference type="GO" id="GO:0016881">
    <property type="term" value="F:acid-amino acid ligase activity"/>
    <property type="evidence" value="ECO:0007669"/>
    <property type="project" value="TreeGrafter"/>
</dbReference>
<dbReference type="Pfam" id="PF23572">
    <property type="entry name" value="GH3_C"/>
    <property type="match status" value="1"/>
</dbReference>
<comment type="caution">
    <text evidence="2">The sequence shown here is derived from an EMBL/GenBank/DDBJ whole genome shotgun (WGS) entry which is preliminary data.</text>
</comment>
<dbReference type="Pfam" id="PF03321">
    <property type="entry name" value="GH3"/>
    <property type="match status" value="1"/>
</dbReference>
<dbReference type="InterPro" id="IPR055378">
    <property type="entry name" value="GH3_C"/>
</dbReference>
<proteinExistence type="predicted"/>
<dbReference type="InterPro" id="IPR004993">
    <property type="entry name" value="GH3"/>
</dbReference>
<feature type="domain" description="GH3 C-terminal" evidence="1">
    <location>
        <begin position="358"/>
        <end position="430"/>
    </location>
</feature>
<gene>
    <name evidence="2" type="ORF">CHS0354_040855</name>
</gene>